<dbReference type="InterPro" id="IPR027379">
    <property type="entry name" value="CLS_N"/>
</dbReference>
<keyword evidence="2" id="KW-1003">Cell membrane</keyword>
<dbReference type="Proteomes" id="UP001592530">
    <property type="component" value="Unassembled WGS sequence"/>
</dbReference>
<dbReference type="RefSeq" id="WP_380511502.1">
    <property type="nucleotide sequence ID" value="NZ_JBHEZX010000008.1"/>
</dbReference>
<evidence type="ECO:0000256" key="4">
    <source>
        <dbReference type="ARBA" id="ARBA00022989"/>
    </source>
</evidence>
<dbReference type="EMBL" id="JBHEZX010000008">
    <property type="protein sequence ID" value="MFC1411590.1"/>
    <property type="molecule type" value="Genomic_DNA"/>
</dbReference>
<feature type="domain" description="SHOCT" evidence="7">
    <location>
        <begin position="104"/>
        <end position="130"/>
    </location>
</feature>
<keyword evidence="3 6" id="KW-0812">Transmembrane</keyword>
<evidence type="ECO:0000256" key="6">
    <source>
        <dbReference type="SAM" id="Phobius"/>
    </source>
</evidence>
<evidence type="ECO:0000259" key="7">
    <source>
        <dbReference type="Pfam" id="PF09851"/>
    </source>
</evidence>
<organism evidence="9 12">
    <name type="scientific">Streptacidiphilus alkalitolerans</name>
    <dbReference type="NCBI Taxonomy" id="3342712"/>
    <lineage>
        <taxon>Bacteria</taxon>
        <taxon>Bacillati</taxon>
        <taxon>Actinomycetota</taxon>
        <taxon>Actinomycetes</taxon>
        <taxon>Kitasatosporales</taxon>
        <taxon>Streptomycetaceae</taxon>
        <taxon>Streptacidiphilus</taxon>
    </lineage>
</organism>
<evidence type="ECO:0000256" key="3">
    <source>
        <dbReference type="ARBA" id="ARBA00022692"/>
    </source>
</evidence>
<keyword evidence="4 6" id="KW-1133">Transmembrane helix</keyword>
<sequence>MSHPLLNAFLMMLWFFLWIMWLFLLFKVVTDLFRDHGMSGWWKALWLVGLVVLPYLGVLVYLVVRGRSMGEREQQAARDKEQQFQDYVRKAAAEAPPADSQAGQLAKLAELKRSGDLSQEEFEQAKARLLV</sequence>
<reference evidence="11 12" key="1">
    <citation type="submission" date="2024-09" db="EMBL/GenBank/DDBJ databases">
        <authorList>
            <person name="Lee S.D."/>
        </authorList>
    </citation>
    <scope>NUCLEOTIDE SEQUENCE [LARGE SCALE GENOMIC DNA]</scope>
    <source>
        <strain evidence="9 12">N1-1</strain>
        <strain evidence="10 11">N1-3</strain>
    </source>
</reference>
<dbReference type="EMBL" id="JBHEZY010000006">
    <property type="protein sequence ID" value="MFC1432454.1"/>
    <property type="molecule type" value="Genomic_DNA"/>
</dbReference>
<proteinExistence type="predicted"/>
<comment type="caution">
    <text evidence="9">The sequence shown here is derived from an EMBL/GenBank/DDBJ whole genome shotgun (WGS) entry which is preliminary data.</text>
</comment>
<dbReference type="Pfam" id="PF13396">
    <property type="entry name" value="PLDc_N"/>
    <property type="match status" value="1"/>
</dbReference>
<gene>
    <name evidence="10" type="ORF">ACEZDB_17530</name>
    <name evidence="9" type="ORF">ACEZDG_20210</name>
</gene>
<keyword evidence="5 6" id="KW-0472">Membrane</keyword>
<protein>
    <submittedName>
        <fullName evidence="9">SHOCT domain-containing protein</fullName>
    </submittedName>
</protein>
<evidence type="ECO:0000256" key="1">
    <source>
        <dbReference type="ARBA" id="ARBA00004651"/>
    </source>
</evidence>
<accession>A0ABV6VD14</accession>
<dbReference type="InterPro" id="IPR018649">
    <property type="entry name" value="SHOCT"/>
</dbReference>
<evidence type="ECO:0000256" key="5">
    <source>
        <dbReference type="ARBA" id="ARBA00023136"/>
    </source>
</evidence>
<keyword evidence="12" id="KW-1185">Reference proteome</keyword>
<evidence type="ECO:0000256" key="2">
    <source>
        <dbReference type="ARBA" id="ARBA00022475"/>
    </source>
</evidence>
<dbReference type="Pfam" id="PF09851">
    <property type="entry name" value="SHOCT"/>
    <property type="match status" value="1"/>
</dbReference>
<name>A0ABV6VD14_9ACTN</name>
<evidence type="ECO:0000313" key="10">
    <source>
        <dbReference type="EMBL" id="MFC1432454.1"/>
    </source>
</evidence>
<evidence type="ECO:0000313" key="12">
    <source>
        <dbReference type="Proteomes" id="UP001592582"/>
    </source>
</evidence>
<evidence type="ECO:0000259" key="8">
    <source>
        <dbReference type="Pfam" id="PF13396"/>
    </source>
</evidence>
<comment type="subcellular location">
    <subcellularLocation>
        <location evidence="1">Cell membrane</location>
        <topology evidence="1">Multi-pass membrane protein</topology>
    </subcellularLocation>
</comment>
<feature type="domain" description="Cardiolipin synthase N-terminal" evidence="8">
    <location>
        <begin position="19"/>
        <end position="65"/>
    </location>
</feature>
<dbReference type="Proteomes" id="UP001592582">
    <property type="component" value="Unassembled WGS sequence"/>
</dbReference>
<feature type="transmembrane region" description="Helical" evidence="6">
    <location>
        <begin position="44"/>
        <end position="64"/>
    </location>
</feature>
<feature type="transmembrane region" description="Helical" evidence="6">
    <location>
        <begin position="5"/>
        <end position="24"/>
    </location>
</feature>
<evidence type="ECO:0000313" key="11">
    <source>
        <dbReference type="Proteomes" id="UP001592530"/>
    </source>
</evidence>
<evidence type="ECO:0000313" key="9">
    <source>
        <dbReference type="EMBL" id="MFC1411590.1"/>
    </source>
</evidence>